<organism evidence="1 2">
    <name type="scientific">Ligilactobacillus pabuli</name>
    <dbReference type="NCBI Taxonomy" id="2886039"/>
    <lineage>
        <taxon>Bacteria</taxon>
        <taxon>Bacillati</taxon>
        <taxon>Bacillota</taxon>
        <taxon>Bacilli</taxon>
        <taxon>Lactobacillales</taxon>
        <taxon>Lactobacillaceae</taxon>
        <taxon>Ligilactobacillus</taxon>
    </lineage>
</organism>
<reference evidence="1" key="1">
    <citation type="journal article" date="2022" name="Int. J. Syst. Evol. Microbiol.">
        <title>A novel species of lactic acid bacteria, Ligilactobacillus pabuli sp. nov., isolated from alfalfa silage.</title>
        <authorList>
            <person name="Tohno M."/>
            <person name="Tanizawa Y."/>
            <person name="Sawada H."/>
            <person name="Sakamoto M."/>
            <person name="Ohkuma M."/>
            <person name="Kobayashi H."/>
        </authorList>
    </citation>
    <scope>NUCLEOTIDE SEQUENCE</scope>
    <source>
        <strain evidence="1">AF129</strain>
    </source>
</reference>
<dbReference type="InterPro" id="IPR010360">
    <property type="entry name" value="DUF956"/>
</dbReference>
<sequence length="140" mass="16342">MFGNKKQKHRMNDRVKSLNTEVNLVTAGTSHVGMNSYGKIMVGDHAFEFYDDRNPNNYIQIPWEEVQLVIASVYFKGKWIPRYGFQVKGHKSLLNFSSKDPKKVLRAIRVYIEPNRIVRSLTFFQVIKRGLTSMFAKKQK</sequence>
<dbReference type="EMBL" id="BQXH01000013">
    <property type="protein sequence ID" value="GKS81758.1"/>
    <property type="molecule type" value="Genomic_DNA"/>
</dbReference>
<keyword evidence="2" id="KW-1185">Reference proteome</keyword>
<evidence type="ECO:0000313" key="2">
    <source>
        <dbReference type="Proteomes" id="UP001055149"/>
    </source>
</evidence>
<evidence type="ECO:0000313" key="1">
    <source>
        <dbReference type="EMBL" id="GKS81758.1"/>
    </source>
</evidence>
<name>A0ABQ5JIS7_9LACO</name>
<accession>A0ABQ5JIS7</accession>
<dbReference type="PIRSF" id="PIRSF021265">
    <property type="entry name" value="DUF956"/>
    <property type="match status" value="1"/>
</dbReference>
<protein>
    <recommendedName>
        <fullName evidence="3">DUF956 family protein</fullName>
    </recommendedName>
</protein>
<proteinExistence type="predicted"/>
<dbReference type="Pfam" id="PF06115">
    <property type="entry name" value="DUF956"/>
    <property type="match status" value="1"/>
</dbReference>
<gene>
    <name evidence="1" type="ORF">LPAF129_14440</name>
</gene>
<comment type="caution">
    <text evidence="1">The sequence shown here is derived from an EMBL/GenBank/DDBJ whole genome shotgun (WGS) entry which is preliminary data.</text>
</comment>
<evidence type="ECO:0008006" key="3">
    <source>
        <dbReference type="Google" id="ProtNLM"/>
    </source>
</evidence>
<dbReference type="Proteomes" id="UP001055149">
    <property type="component" value="Unassembled WGS sequence"/>
</dbReference>